<dbReference type="InterPro" id="IPR032675">
    <property type="entry name" value="LRR_dom_sf"/>
</dbReference>
<reference evidence="7 8" key="1">
    <citation type="submission" date="2023-09" db="EMBL/GenBank/DDBJ databases">
        <title>Pangenome analysis of Batrachochytrium dendrobatidis and related Chytrids.</title>
        <authorList>
            <person name="Yacoub M.N."/>
            <person name="Stajich J.E."/>
            <person name="James T.Y."/>
        </authorList>
    </citation>
    <scope>NUCLEOTIDE SEQUENCE [LARGE SCALE GENOMIC DNA]</scope>
    <source>
        <strain evidence="7 8">JEL0888</strain>
    </source>
</reference>
<keyword evidence="2" id="KW-0433">Leucine-rich repeat</keyword>
<dbReference type="PANTHER" id="PTHR10552">
    <property type="entry name" value="U2 SMALL NUCLEAR RIBONUCLEOPROTEIN A"/>
    <property type="match status" value="1"/>
</dbReference>
<evidence type="ECO:0000256" key="2">
    <source>
        <dbReference type="ARBA" id="ARBA00022614"/>
    </source>
</evidence>
<organism evidence="7 8">
    <name type="scientific">Polyrhizophydium stewartii</name>
    <dbReference type="NCBI Taxonomy" id="2732419"/>
    <lineage>
        <taxon>Eukaryota</taxon>
        <taxon>Fungi</taxon>
        <taxon>Fungi incertae sedis</taxon>
        <taxon>Chytridiomycota</taxon>
        <taxon>Chytridiomycota incertae sedis</taxon>
        <taxon>Chytridiomycetes</taxon>
        <taxon>Rhizophydiales</taxon>
        <taxon>Rhizophydiales incertae sedis</taxon>
        <taxon>Polyrhizophydium</taxon>
    </lineage>
</organism>
<keyword evidence="8" id="KW-1185">Reference proteome</keyword>
<evidence type="ECO:0000256" key="1">
    <source>
        <dbReference type="ARBA" id="ARBA00004123"/>
    </source>
</evidence>
<evidence type="ECO:0000313" key="7">
    <source>
        <dbReference type="EMBL" id="KAL2912171.1"/>
    </source>
</evidence>
<sequence>MPRLDFDLLAGAQSRINPAGDRELRGLDLQRIEDLSLTQLHCVNPAQQQDKSDALGLTDNDLRCLDNLTNLSRLKTILGANNRTDSLGFTLRKCIPSLRMRILANNHLAQLGDLDTLLGLKHLEVLWPIDNRAESNKLLKSCVIRRCPKVRVIGLRSAHEREDHDGLALLSGKKDTARLKSLFKTAAMCAAEVTAAATSTGDAVFTSGKGVPGVF</sequence>
<evidence type="ECO:0000256" key="4">
    <source>
        <dbReference type="ARBA" id="ARBA00023242"/>
    </source>
</evidence>
<name>A0ABR4MY27_9FUNG</name>
<evidence type="ECO:0000256" key="3">
    <source>
        <dbReference type="ARBA" id="ARBA00022737"/>
    </source>
</evidence>
<dbReference type="PANTHER" id="PTHR10552:SF6">
    <property type="entry name" value="U2 SMALL NUCLEAR RIBONUCLEOPROTEIN A"/>
    <property type="match status" value="1"/>
</dbReference>
<dbReference type="SUPFAM" id="SSF52058">
    <property type="entry name" value="L domain-like"/>
    <property type="match status" value="1"/>
</dbReference>
<gene>
    <name evidence="7" type="primary">LEA1_1</name>
    <name evidence="7" type="ORF">HK105_208373</name>
</gene>
<dbReference type="InterPro" id="IPR044640">
    <property type="entry name" value="RU2A"/>
</dbReference>
<evidence type="ECO:0000313" key="8">
    <source>
        <dbReference type="Proteomes" id="UP001527925"/>
    </source>
</evidence>
<proteinExistence type="inferred from homology"/>
<comment type="subcellular location">
    <subcellularLocation>
        <location evidence="1">Nucleus</location>
    </subcellularLocation>
</comment>
<dbReference type="EMBL" id="JADGIZ020000075">
    <property type="protein sequence ID" value="KAL2912171.1"/>
    <property type="molecule type" value="Genomic_DNA"/>
</dbReference>
<dbReference type="Gene3D" id="3.80.10.10">
    <property type="entry name" value="Ribonuclease Inhibitor"/>
    <property type="match status" value="1"/>
</dbReference>
<evidence type="ECO:0000256" key="5">
    <source>
        <dbReference type="ARBA" id="ARBA00024196"/>
    </source>
</evidence>
<keyword evidence="4" id="KW-0539">Nucleus</keyword>
<comment type="caution">
    <text evidence="7">The sequence shown here is derived from an EMBL/GenBank/DDBJ whole genome shotgun (WGS) entry which is preliminary data.</text>
</comment>
<accession>A0ABR4MY27</accession>
<dbReference type="Pfam" id="PF14580">
    <property type="entry name" value="LRR_9"/>
    <property type="match status" value="1"/>
</dbReference>
<comment type="similarity">
    <text evidence="5">Belongs to the U2 small nuclear ribonucleoprotein A family.</text>
</comment>
<protein>
    <recommendedName>
        <fullName evidence="6">U2 small nuclear ribonucleoprotein A'</fullName>
    </recommendedName>
</protein>
<keyword evidence="3" id="KW-0677">Repeat</keyword>
<dbReference type="Proteomes" id="UP001527925">
    <property type="component" value="Unassembled WGS sequence"/>
</dbReference>
<evidence type="ECO:0000256" key="6">
    <source>
        <dbReference type="ARBA" id="ARBA00024238"/>
    </source>
</evidence>